<evidence type="ECO:0000313" key="1">
    <source>
        <dbReference type="EMBL" id="GET38387.1"/>
    </source>
</evidence>
<comment type="caution">
    <text evidence="1">The sequence shown here is derived from an EMBL/GenBank/DDBJ whole genome shotgun (WGS) entry which is preliminary data.</text>
</comment>
<name>A0AAV3X683_9CYAN</name>
<dbReference type="RefSeq" id="WP_226581746.1">
    <property type="nucleotide sequence ID" value="NZ_BLAY01000044.1"/>
</dbReference>
<organism evidence="1 2">
    <name type="scientific">Microseira wollei NIES-4236</name>
    <dbReference type="NCBI Taxonomy" id="2530354"/>
    <lineage>
        <taxon>Bacteria</taxon>
        <taxon>Bacillati</taxon>
        <taxon>Cyanobacteriota</taxon>
        <taxon>Cyanophyceae</taxon>
        <taxon>Oscillatoriophycideae</taxon>
        <taxon>Aerosakkonematales</taxon>
        <taxon>Aerosakkonemataceae</taxon>
        <taxon>Microseira</taxon>
    </lineage>
</organism>
<protein>
    <submittedName>
        <fullName evidence="1">Uncharacterized protein</fullName>
    </submittedName>
</protein>
<proteinExistence type="predicted"/>
<dbReference type="EMBL" id="BLAY01000044">
    <property type="protein sequence ID" value="GET38387.1"/>
    <property type="molecule type" value="Genomic_DNA"/>
</dbReference>
<dbReference type="Proteomes" id="UP001050975">
    <property type="component" value="Unassembled WGS sequence"/>
</dbReference>
<keyword evidence="2" id="KW-1185">Reference proteome</keyword>
<accession>A0AAV3X683</accession>
<dbReference type="AlphaFoldDB" id="A0AAV3X683"/>
<gene>
    <name evidence="1" type="ORF">MiSe_31450</name>
</gene>
<sequence>MTQSLLLEIFDNARPTAAQTKALIQLEKAQQNIQYNQSIIYEYLLYSVKIKEPDEILQEFKKIFIYSGGIRYSKALIAISELLLGNDELEFRNTLKRSCYILLNNWYATRQYQGINALIKIFIEYKIGEKTGSPTLDRLQKWIVNFINSKDYQELNLFVAKYNVRSHWKNRFTSYLLVPQYVDLNNPVEQRSAAKIFSQQLKDQFKFELAMYTARSQSAVANNHRIKNPTGLGDEVLPLVKAIVLRRGAFSYTNLAHIFVKQNQNITYKYFKKNLIKYLIFDVENENFAKVVSKNLAGKLERIYENYDEESLENSLRFRTCNRVIEYLITNNKKEPSELFILLLTQGHVLNLVVVLVKLVLICKNVRAHLEACLAVAIQYYEKYPEDECQWLINFLEILNVTLAIYTEDVEYNLVQMPNANAAEKNSCLALDGYRIFSQFKEDKKAENYEDWS</sequence>
<evidence type="ECO:0000313" key="2">
    <source>
        <dbReference type="Proteomes" id="UP001050975"/>
    </source>
</evidence>
<reference evidence="1" key="1">
    <citation type="submission" date="2019-10" db="EMBL/GenBank/DDBJ databases">
        <title>Draft genome sequece of Microseira wollei NIES-4236.</title>
        <authorList>
            <person name="Yamaguchi H."/>
            <person name="Suzuki S."/>
            <person name="Kawachi M."/>
        </authorList>
    </citation>
    <scope>NUCLEOTIDE SEQUENCE</scope>
    <source>
        <strain evidence="1">NIES-4236</strain>
    </source>
</reference>